<gene>
    <name evidence="1" type="ORF">SAMN05421872_10380</name>
</gene>
<organism evidence="1 2">
    <name type="scientific">Nocardioides lianchengensis</name>
    <dbReference type="NCBI Taxonomy" id="1045774"/>
    <lineage>
        <taxon>Bacteria</taxon>
        <taxon>Bacillati</taxon>
        <taxon>Actinomycetota</taxon>
        <taxon>Actinomycetes</taxon>
        <taxon>Propionibacteriales</taxon>
        <taxon>Nocardioidaceae</taxon>
        <taxon>Nocardioides</taxon>
    </lineage>
</organism>
<dbReference type="OrthoDB" id="3735901at2"/>
<evidence type="ECO:0000313" key="2">
    <source>
        <dbReference type="Proteomes" id="UP000199034"/>
    </source>
</evidence>
<dbReference type="STRING" id="1045774.SAMN05421872_10380"/>
<keyword evidence="2" id="KW-1185">Reference proteome</keyword>
<name>A0A1G6MYW5_9ACTN</name>
<protein>
    <submittedName>
        <fullName evidence="1">Uncharacterized protein</fullName>
    </submittedName>
</protein>
<dbReference type="Proteomes" id="UP000199034">
    <property type="component" value="Unassembled WGS sequence"/>
</dbReference>
<proteinExistence type="predicted"/>
<reference evidence="1 2" key="1">
    <citation type="submission" date="2016-10" db="EMBL/GenBank/DDBJ databases">
        <authorList>
            <person name="de Groot N.N."/>
        </authorList>
    </citation>
    <scope>NUCLEOTIDE SEQUENCE [LARGE SCALE GENOMIC DNA]</scope>
    <source>
        <strain evidence="1 2">CGMCC 4.6858</strain>
    </source>
</reference>
<sequence length="243" mass="27174">MVFETDSRSAMWEEFLALTAELGITVQRGVKFSAQEIARAEWCHLLGTSTNGYPQPESTYRERTYDLTSACPTCWIGTRQAAPFRMKVAPKWGRRSLTQMVWVYDAWFVEPQAYREVFEPFGIGSREVLMRGGSTIGNAVQLVIDEVVALDEYRQAGERCETCEQFKWRVGLTDFAPGPVAPPQGPIAMSEQWYGSGGKAFRATLVRQDLVAAMSAARLKGADLHPCIPRVDPDAWLRLGENG</sequence>
<evidence type="ECO:0000313" key="1">
    <source>
        <dbReference type="EMBL" id="SDC60743.1"/>
    </source>
</evidence>
<dbReference type="AlphaFoldDB" id="A0A1G6MYW5"/>
<accession>A0A1G6MYW5</accession>
<dbReference type="RefSeq" id="WP_139175431.1">
    <property type="nucleotide sequence ID" value="NZ_FMZM01000003.1"/>
</dbReference>
<dbReference type="EMBL" id="FMZM01000003">
    <property type="protein sequence ID" value="SDC60743.1"/>
    <property type="molecule type" value="Genomic_DNA"/>
</dbReference>